<dbReference type="InterPro" id="IPR038765">
    <property type="entry name" value="Papain-like_cys_pep_sf"/>
</dbReference>
<evidence type="ECO:0000313" key="5">
    <source>
        <dbReference type="Proteomes" id="UP000243975"/>
    </source>
</evidence>
<protein>
    <recommendedName>
        <fullName evidence="3">HMA domain-containing protein</fullName>
    </recommendedName>
</protein>
<name>A0A118JV14_CYNCS</name>
<feature type="domain" description="HMA" evidence="3">
    <location>
        <begin position="478"/>
        <end position="544"/>
    </location>
</feature>
<dbReference type="InterPro" id="IPR036163">
    <property type="entry name" value="HMA_dom_sf"/>
</dbReference>
<dbReference type="PANTHER" id="PTHR46594:SF2">
    <property type="entry name" value="COPPER-TRANSPORTING ATPASE HMA4"/>
    <property type="match status" value="1"/>
</dbReference>
<dbReference type="EMBL" id="LEKV01004862">
    <property type="protein sequence ID" value="KVH92067.1"/>
    <property type="molecule type" value="Genomic_DNA"/>
</dbReference>
<dbReference type="InterPro" id="IPR017969">
    <property type="entry name" value="Heavy-metal-associated_CS"/>
</dbReference>
<evidence type="ECO:0000256" key="1">
    <source>
        <dbReference type="ARBA" id="ARBA00004170"/>
    </source>
</evidence>
<dbReference type="AlphaFoldDB" id="A0A118JV14"/>
<gene>
    <name evidence="4" type="ORF">Ccrd_005902</name>
</gene>
<dbReference type="GO" id="GO:0046872">
    <property type="term" value="F:metal ion binding"/>
    <property type="evidence" value="ECO:0007669"/>
    <property type="project" value="UniProtKB-KW"/>
</dbReference>
<comment type="caution">
    <text evidence="4">The sequence shown here is derived from an EMBL/GenBank/DDBJ whole genome shotgun (WGS) entry which is preliminary data.</text>
</comment>
<dbReference type="Pfam" id="PF00403">
    <property type="entry name" value="HMA"/>
    <property type="match status" value="1"/>
</dbReference>
<evidence type="ECO:0000259" key="3">
    <source>
        <dbReference type="PROSITE" id="PS50846"/>
    </source>
</evidence>
<dbReference type="Gene3D" id="3.40.395.10">
    <property type="entry name" value="Adenoviral Proteinase, Chain A"/>
    <property type="match status" value="1"/>
</dbReference>
<evidence type="ECO:0000313" key="4">
    <source>
        <dbReference type="EMBL" id="KVH92067.1"/>
    </source>
</evidence>
<dbReference type="InterPro" id="IPR006121">
    <property type="entry name" value="HMA_dom"/>
</dbReference>
<accession>A0A118JV14</accession>
<proteinExistence type="predicted"/>
<keyword evidence="2" id="KW-0479">Metal-binding</keyword>
<dbReference type="PROSITE" id="PS01047">
    <property type="entry name" value="HMA_1"/>
    <property type="match status" value="1"/>
</dbReference>
<organism evidence="4 5">
    <name type="scientific">Cynara cardunculus var. scolymus</name>
    <name type="common">Globe artichoke</name>
    <name type="synonym">Cynara scolymus</name>
    <dbReference type="NCBI Taxonomy" id="59895"/>
    <lineage>
        <taxon>Eukaryota</taxon>
        <taxon>Viridiplantae</taxon>
        <taxon>Streptophyta</taxon>
        <taxon>Embryophyta</taxon>
        <taxon>Tracheophyta</taxon>
        <taxon>Spermatophyta</taxon>
        <taxon>Magnoliopsida</taxon>
        <taxon>eudicotyledons</taxon>
        <taxon>Gunneridae</taxon>
        <taxon>Pentapetalae</taxon>
        <taxon>asterids</taxon>
        <taxon>campanulids</taxon>
        <taxon>Asterales</taxon>
        <taxon>Asteraceae</taxon>
        <taxon>Carduoideae</taxon>
        <taxon>Cardueae</taxon>
        <taxon>Carduinae</taxon>
        <taxon>Cynara</taxon>
    </lineage>
</organism>
<dbReference type="PROSITE" id="PS50846">
    <property type="entry name" value="HMA_2"/>
    <property type="match status" value="1"/>
</dbReference>
<dbReference type="SUPFAM" id="SSF54001">
    <property type="entry name" value="Cysteine proteinases"/>
    <property type="match status" value="1"/>
</dbReference>
<dbReference type="Gramene" id="KVH92067">
    <property type="protein sequence ID" value="KVH92067"/>
    <property type="gene ID" value="Ccrd_005902"/>
</dbReference>
<dbReference type="Proteomes" id="UP000243975">
    <property type="component" value="Unassembled WGS sequence"/>
</dbReference>
<keyword evidence="5" id="KW-1185">Reference proteome</keyword>
<dbReference type="PANTHER" id="PTHR46594">
    <property type="entry name" value="P-TYPE CATION-TRANSPORTING ATPASE"/>
    <property type="match status" value="1"/>
</dbReference>
<evidence type="ECO:0000256" key="2">
    <source>
        <dbReference type="ARBA" id="ARBA00022723"/>
    </source>
</evidence>
<dbReference type="GO" id="GO:0016020">
    <property type="term" value="C:membrane"/>
    <property type="evidence" value="ECO:0007669"/>
    <property type="project" value="UniProtKB-SubCell"/>
</dbReference>
<sequence>MVEDPIVPLTTDVGRPTTGQITSLVVVEVTPPKQASIIDTDLRSPLSQFWTSPTVIAEVDRASNEKSIQLAKQSRRLTHFAQKEKVGIGSLRSQAEKVGIVRGRSSDQAETRTSKVCKRGGSSDRAIELYGGIDPPSFDLGISPAGKEVVAIGDELNTSTMHDGARPTLSKRDSNLSFKLRSPYVARAVTFDVTVDERKLQDWIMRGIGGILEPVFVTQYGRTVTRQAMQSLATQSVVCQEVMDGWSIVLNRYERLRSDDSPRRYFFPTDVSMNHTMREQTLDVHHRYKVFKNNISCWTNNDRELISMRNLDMVFFPIVEDSLYYLIVFNLKRPSIIDSKYRDGNIYEIYGHSTVVLQDMMILHLMREGHDAGKVYAEMDQEQISTRWQSHETSVDCGVIMMRNMETYFGADGGKWESGLYKESTKQKRQLRDLRSKYCSKIILSEENIRKMAIITDVERFIAMETSYNAKRTQQDIAVCRLRIKGMACPSCSESVERALSMVEGVKKAVVGLALEEAKINYDPNVINTNRIIEAVEDAGFGADLIGSRNDGTKCI</sequence>
<reference evidence="4 5" key="1">
    <citation type="journal article" date="2016" name="Sci. Rep.">
        <title>The genome sequence of the outbreeding globe artichoke constructed de novo incorporating a phase-aware low-pass sequencing strategy of F1 progeny.</title>
        <authorList>
            <person name="Scaglione D."/>
            <person name="Reyes-Chin-Wo S."/>
            <person name="Acquadro A."/>
            <person name="Froenicke L."/>
            <person name="Portis E."/>
            <person name="Beitel C."/>
            <person name="Tirone M."/>
            <person name="Mauro R."/>
            <person name="Lo Monaco A."/>
            <person name="Mauromicale G."/>
            <person name="Faccioli P."/>
            <person name="Cattivelli L."/>
            <person name="Rieseberg L."/>
            <person name="Michelmore R."/>
            <person name="Lanteri S."/>
        </authorList>
    </citation>
    <scope>NUCLEOTIDE SEQUENCE [LARGE SCALE GENOMIC DNA]</scope>
    <source>
        <strain evidence="4">2C</strain>
    </source>
</reference>
<dbReference type="GO" id="GO:0009626">
    <property type="term" value="P:plant-type hypersensitive response"/>
    <property type="evidence" value="ECO:0007669"/>
    <property type="project" value="UniProtKB-KW"/>
</dbReference>
<comment type="subcellular location">
    <subcellularLocation>
        <location evidence="1">Membrane</location>
        <topology evidence="1">Peripheral membrane protein</topology>
    </subcellularLocation>
</comment>
<dbReference type="STRING" id="59895.A0A118JV14"/>
<dbReference type="CDD" id="cd00371">
    <property type="entry name" value="HMA"/>
    <property type="match status" value="1"/>
</dbReference>
<dbReference type="FunFam" id="3.30.70.100:FF:000033">
    <property type="entry name" value="Copper-transporting ATPase HMA5"/>
    <property type="match status" value="1"/>
</dbReference>
<dbReference type="PRINTS" id="PR00942">
    <property type="entry name" value="CUATPASEI"/>
</dbReference>
<dbReference type="SUPFAM" id="SSF55008">
    <property type="entry name" value="HMA, heavy metal-associated domain"/>
    <property type="match status" value="1"/>
</dbReference>
<dbReference type="Gene3D" id="3.30.70.100">
    <property type="match status" value="1"/>
</dbReference>